<name>A0A6L7G6A1_9RHOB</name>
<comment type="caution">
    <text evidence="5">The sequence shown here is derived from an EMBL/GenBank/DDBJ whole genome shotgun (WGS) entry which is preliminary data.</text>
</comment>
<evidence type="ECO:0000256" key="1">
    <source>
        <dbReference type="ARBA" id="ARBA00023015"/>
    </source>
</evidence>
<evidence type="ECO:0000313" key="5">
    <source>
        <dbReference type="EMBL" id="MXN19459.1"/>
    </source>
</evidence>
<keyword evidence="6" id="KW-1185">Reference proteome</keyword>
<proteinExistence type="predicted"/>
<dbReference type="AlphaFoldDB" id="A0A6L7G6A1"/>
<dbReference type="Pfam" id="PF07729">
    <property type="entry name" value="FCD"/>
    <property type="match status" value="1"/>
</dbReference>
<dbReference type="GO" id="GO:0003677">
    <property type="term" value="F:DNA binding"/>
    <property type="evidence" value="ECO:0007669"/>
    <property type="project" value="UniProtKB-KW"/>
</dbReference>
<dbReference type="SUPFAM" id="SSF48008">
    <property type="entry name" value="GntR ligand-binding domain-like"/>
    <property type="match status" value="1"/>
</dbReference>
<dbReference type="Proteomes" id="UP000477911">
    <property type="component" value="Unassembled WGS sequence"/>
</dbReference>
<organism evidence="5 6">
    <name type="scientific">Pseudooceanicola albus</name>
    <dbReference type="NCBI Taxonomy" id="2692189"/>
    <lineage>
        <taxon>Bacteria</taxon>
        <taxon>Pseudomonadati</taxon>
        <taxon>Pseudomonadota</taxon>
        <taxon>Alphaproteobacteria</taxon>
        <taxon>Rhodobacterales</taxon>
        <taxon>Paracoccaceae</taxon>
        <taxon>Pseudooceanicola</taxon>
    </lineage>
</organism>
<feature type="domain" description="GntR C-terminal" evidence="4">
    <location>
        <begin position="8"/>
        <end position="111"/>
    </location>
</feature>
<accession>A0A6L7G6A1</accession>
<dbReference type="InterPro" id="IPR011711">
    <property type="entry name" value="GntR_C"/>
</dbReference>
<keyword evidence="3" id="KW-0804">Transcription</keyword>
<evidence type="ECO:0000256" key="2">
    <source>
        <dbReference type="ARBA" id="ARBA00023125"/>
    </source>
</evidence>
<reference evidence="5 6" key="1">
    <citation type="submission" date="2019-12" db="EMBL/GenBank/DDBJ databases">
        <authorList>
            <person name="Li M."/>
        </authorList>
    </citation>
    <scope>NUCLEOTIDE SEQUENCE [LARGE SCALE GENOMIC DNA]</scope>
    <source>
        <strain evidence="5 6">GBMRC 2024</strain>
    </source>
</reference>
<dbReference type="Gene3D" id="1.20.120.530">
    <property type="entry name" value="GntR ligand-binding domain-like"/>
    <property type="match status" value="1"/>
</dbReference>
<gene>
    <name evidence="5" type="ORF">GR170_16625</name>
</gene>
<keyword evidence="1" id="KW-0805">Transcription regulation</keyword>
<dbReference type="InterPro" id="IPR008920">
    <property type="entry name" value="TF_FadR/GntR_C"/>
</dbReference>
<protein>
    <submittedName>
        <fullName evidence="5">FCD domain-containing protein</fullName>
    </submittedName>
</protein>
<evidence type="ECO:0000256" key="3">
    <source>
        <dbReference type="ARBA" id="ARBA00023163"/>
    </source>
</evidence>
<sequence length="140" mass="15011">MMVSLPGRLGKAELEALEAAVDVERRVHAGDDFTAKKRIAGDFDHILAGFTGNGVLMAMLQNVLTRLSLVNALYDREQGCGRGVAQHEAIVGHLKSGDFDSAHAAMAAHLDEMESSIAYEGVDGEKDVFLAILERMTAKG</sequence>
<evidence type="ECO:0000313" key="6">
    <source>
        <dbReference type="Proteomes" id="UP000477911"/>
    </source>
</evidence>
<evidence type="ECO:0000259" key="4">
    <source>
        <dbReference type="Pfam" id="PF07729"/>
    </source>
</evidence>
<dbReference type="EMBL" id="WUMU01000018">
    <property type="protein sequence ID" value="MXN19459.1"/>
    <property type="molecule type" value="Genomic_DNA"/>
</dbReference>
<keyword evidence="2" id="KW-0238">DNA-binding</keyword>